<dbReference type="EMBL" id="JADQTO010000021">
    <property type="protein sequence ID" value="MBG0566592.1"/>
    <property type="molecule type" value="Genomic_DNA"/>
</dbReference>
<accession>A0A931G1D5</accession>
<dbReference type="RefSeq" id="WP_196418360.1">
    <property type="nucleotide sequence ID" value="NZ_JADQTO010000021.1"/>
</dbReference>
<organism evidence="1 2">
    <name type="scientific">Actinoplanes aureus</name>
    <dbReference type="NCBI Taxonomy" id="2792083"/>
    <lineage>
        <taxon>Bacteria</taxon>
        <taxon>Bacillati</taxon>
        <taxon>Actinomycetota</taxon>
        <taxon>Actinomycetes</taxon>
        <taxon>Micromonosporales</taxon>
        <taxon>Micromonosporaceae</taxon>
        <taxon>Actinoplanes</taxon>
    </lineage>
</organism>
<sequence>MYARLQTTASRPDTDDPDKLIRRLTEIISAHPGYAGLVLLETDDQAGSLLTLWRTRDDAELASERSRAAAGPRPVTLLVDDIYEVEEDAPGQAVTQPPAAALVGYFDGPWSPARVDAARRRWQKRIKPALEQVSGLVRTLVLWHHTAGKYAVVHLATSAAGVHEIVTAVTAVPLSADDELALLTGPDRVETPRVLAYDAR</sequence>
<protein>
    <submittedName>
        <fullName evidence="1">Uncharacterized protein</fullName>
    </submittedName>
</protein>
<name>A0A931G1D5_9ACTN</name>
<gene>
    <name evidence="1" type="ORF">I4J89_34620</name>
</gene>
<proteinExistence type="predicted"/>
<reference evidence="1" key="1">
    <citation type="submission" date="2020-11" db="EMBL/GenBank/DDBJ databases">
        <title>Isolation and identification of active actinomycetes.</title>
        <authorList>
            <person name="Sun X."/>
        </authorList>
    </citation>
    <scope>NUCLEOTIDE SEQUENCE</scope>
    <source>
        <strain evidence="1">NEAU-A11</strain>
    </source>
</reference>
<dbReference type="Proteomes" id="UP000598146">
    <property type="component" value="Unassembled WGS sequence"/>
</dbReference>
<evidence type="ECO:0000313" key="2">
    <source>
        <dbReference type="Proteomes" id="UP000598146"/>
    </source>
</evidence>
<comment type="caution">
    <text evidence="1">The sequence shown here is derived from an EMBL/GenBank/DDBJ whole genome shotgun (WGS) entry which is preliminary data.</text>
</comment>
<keyword evidence="2" id="KW-1185">Reference proteome</keyword>
<dbReference type="AlphaFoldDB" id="A0A931G1D5"/>
<evidence type="ECO:0000313" key="1">
    <source>
        <dbReference type="EMBL" id="MBG0566592.1"/>
    </source>
</evidence>